<feature type="region of interest" description="Disordered" evidence="1">
    <location>
        <begin position="209"/>
        <end position="241"/>
    </location>
</feature>
<reference evidence="3 4" key="1">
    <citation type="submission" date="2020-06" db="EMBL/GenBank/DDBJ databases">
        <title>Actinomadura xiongansis sp. nov., isolated from soil of Baiyangdian.</title>
        <authorList>
            <person name="Zhang X."/>
        </authorList>
    </citation>
    <scope>NUCLEOTIDE SEQUENCE [LARGE SCALE GENOMIC DNA]</scope>
    <source>
        <strain evidence="3 4">HBUM206468</strain>
    </source>
</reference>
<evidence type="ECO:0000256" key="1">
    <source>
        <dbReference type="SAM" id="MobiDB-lite"/>
    </source>
</evidence>
<dbReference type="EMBL" id="JABVEC010000026">
    <property type="protein sequence ID" value="MBC6469364.1"/>
    <property type="molecule type" value="Genomic_DNA"/>
</dbReference>
<accession>A0ABR7LXT9</accession>
<evidence type="ECO:0000259" key="2">
    <source>
        <dbReference type="Pfam" id="PF19956"/>
    </source>
</evidence>
<feature type="compositionally biased region" description="Basic and acidic residues" evidence="1">
    <location>
        <begin position="212"/>
        <end position="225"/>
    </location>
</feature>
<feature type="domain" description="Effector-associated" evidence="2">
    <location>
        <begin position="251"/>
        <end position="329"/>
    </location>
</feature>
<dbReference type="Proteomes" id="UP000805614">
    <property type="component" value="Unassembled WGS sequence"/>
</dbReference>
<comment type="caution">
    <text evidence="3">The sequence shown here is derived from an EMBL/GenBank/DDBJ whole genome shotgun (WGS) entry which is preliminary data.</text>
</comment>
<proteinExistence type="predicted"/>
<dbReference type="Gene3D" id="3.30.70.1230">
    <property type="entry name" value="Nucleotide cyclase"/>
    <property type="match status" value="1"/>
</dbReference>
<protein>
    <recommendedName>
        <fullName evidence="2">Effector-associated domain-containing protein</fullName>
    </recommendedName>
</protein>
<evidence type="ECO:0000313" key="3">
    <source>
        <dbReference type="EMBL" id="MBC6469364.1"/>
    </source>
</evidence>
<dbReference type="Pfam" id="PF19956">
    <property type="entry name" value="EAD2"/>
    <property type="match status" value="1"/>
</dbReference>
<gene>
    <name evidence="3" type="ORF">HKK74_28275</name>
</gene>
<organism evidence="3 4">
    <name type="scientific">Actinomadura alba</name>
    <dbReference type="NCBI Taxonomy" id="406431"/>
    <lineage>
        <taxon>Bacteria</taxon>
        <taxon>Bacillati</taxon>
        <taxon>Actinomycetota</taxon>
        <taxon>Actinomycetes</taxon>
        <taxon>Streptosporangiales</taxon>
        <taxon>Thermomonosporaceae</taxon>
        <taxon>Actinomadura</taxon>
    </lineage>
</organism>
<dbReference type="InterPro" id="IPR045431">
    <property type="entry name" value="EAD2"/>
</dbReference>
<dbReference type="SUPFAM" id="SSF55073">
    <property type="entry name" value="Nucleotide cyclase"/>
    <property type="match status" value="1"/>
</dbReference>
<name>A0ABR7LXT9_9ACTN</name>
<keyword evidence="4" id="KW-1185">Reference proteome</keyword>
<dbReference type="InterPro" id="IPR029787">
    <property type="entry name" value="Nucleotide_cyclase"/>
</dbReference>
<sequence>MDMIEGDNASRNGWRPSGRCAIFICDIVSFGREDRHDDIQGLLRTALYTALRRGFDESGVPFERCYQEDRGDGAIIVAPPDVETDTLVHPLIDRLRAELRRHNEISSELAQIRLRVSLHVGNVEADARGIVGTAVNHAARLIEAPVFKEAVQVTGARFGLIVSRDLYDTVIRPGRGLIDPGEYEEIAVELKETRTTAWMRISAPGRAVAEASTRELRPAEPDPFDRHRRRPIRADDGAGRQGSMDDLFEVVKMLLAVPIMTTQEGREQVVGSLRPEVAVRIPRRSQANLDTHSILRTCLDFPGGVAELLTALRAFAGDSEPMRALEETIERLGRQR</sequence>
<evidence type="ECO:0000313" key="4">
    <source>
        <dbReference type="Proteomes" id="UP000805614"/>
    </source>
</evidence>